<gene>
    <name evidence="2" type="ORF">ACFQZ8_25920</name>
</gene>
<feature type="non-terminal residue" evidence="2">
    <location>
        <position position="1"/>
    </location>
</feature>
<accession>A0ABW3AA10</accession>
<feature type="region of interest" description="Disordered" evidence="1">
    <location>
        <begin position="19"/>
        <end position="38"/>
    </location>
</feature>
<dbReference type="Proteomes" id="UP001597053">
    <property type="component" value="Unassembled WGS sequence"/>
</dbReference>
<feature type="region of interest" description="Disordered" evidence="1">
    <location>
        <begin position="49"/>
        <end position="74"/>
    </location>
</feature>
<proteinExistence type="predicted"/>
<organism evidence="2 3">
    <name type="scientific">Micromonospora azadirachtae</name>
    <dbReference type="NCBI Taxonomy" id="1970735"/>
    <lineage>
        <taxon>Bacteria</taxon>
        <taxon>Bacillati</taxon>
        <taxon>Actinomycetota</taxon>
        <taxon>Actinomycetes</taxon>
        <taxon>Micromonosporales</taxon>
        <taxon>Micromonosporaceae</taxon>
        <taxon>Micromonospora</taxon>
    </lineage>
</organism>
<comment type="caution">
    <text evidence="2">The sequence shown here is derived from an EMBL/GenBank/DDBJ whole genome shotgun (WGS) entry which is preliminary data.</text>
</comment>
<protein>
    <recommendedName>
        <fullName evidence="4">ATP-binding protein</fullName>
    </recommendedName>
</protein>
<name>A0ABW3AA10_9ACTN</name>
<evidence type="ECO:0000313" key="3">
    <source>
        <dbReference type="Proteomes" id="UP001597053"/>
    </source>
</evidence>
<keyword evidence="3" id="KW-1185">Reference proteome</keyword>
<reference evidence="3" key="1">
    <citation type="journal article" date="2019" name="Int. J. Syst. Evol. Microbiol.">
        <title>The Global Catalogue of Microorganisms (GCM) 10K type strain sequencing project: providing services to taxonomists for standard genome sequencing and annotation.</title>
        <authorList>
            <consortium name="The Broad Institute Genomics Platform"/>
            <consortium name="The Broad Institute Genome Sequencing Center for Infectious Disease"/>
            <person name="Wu L."/>
            <person name="Ma J."/>
        </authorList>
    </citation>
    <scope>NUCLEOTIDE SEQUENCE [LARGE SCALE GENOMIC DNA]</scope>
    <source>
        <strain evidence="3">JCM 32148</strain>
    </source>
</reference>
<evidence type="ECO:0000256" key="1">
    <source>
        <dbReference type="SAM" id="MobiDB-lite"/>
    </source>
</evidence>
<evidence type="ECO:0000313" key="2">
    <source>
        <dbReference type="EMBL" id="MFD0787354.1"/>
    </source>
</evidence>
<dbReference type="EMBL" id="JBHTHM010001945">
    <property type="protein sequence ID" value="MFD0787354.1"/>
    <property type="molecule type" value="Genomic_DNA"/>
</dbReference>
<sequence length="74" mass="7711">VNARGLPTRVPMAQLAAMSGSIRPQPGPPTHDPDPDAVGGMLSRLYSGVRRAEAEDTTEMTVPPTGGRSEGGRQ</sequence>
<evidence type="ECO:0008006" key="4">
    <source>
        <dbReference type="Google" id="ProtNLM"/>
    </source>
</evidence>